<reference evidence="6 7" key="1">
    <citation type="submission" date="2023-01" db="EMBL/GenBank/DDBJ databases">
        <title>Novel diversity within Roseofilum (Cyanobacteria; Desertifilaceae) from marine benthic mats with descriptions of four novel species.</title>
        <authorList>
            <person name="Wang Y."/>
            <person name="Berthold D.E."/>
            <person name="Hu J."/>
            <person name="Lefler F.W."/>
            <person name="Laughinghouse H.D. IV."/>
        </authorList>
    </citation>
    <scope>NUCLEOTIDE SEQUENCE [LARGE SCALE GENOMIC DNA]</scope>
    <source>
        <strain evidence="6 7">BLCC-M143</strain>
    </source>
</reference>
<evidence type="ECO:0000256" key="3">
    <source>
        <dbReference type="ARBA" id="ARBA00022989"/>
    </source>
</evidence>
<dbReference type="InterPro" id="IPR028082">
    <property type="entry name" value="Peripla_BP_I"/>
</dbReference>
<protein>
    <submittedName>
        <fullName evidence="6">ABC transporter substrate-binding protein</fullName>
    </submittedName>
</protein>
<evidence type="ECO:0000313" key="7">
    <source>
        <dbReference type="Proteomes" id="UP001232992"/>
    </source>
</evidence>
<keyword evidence="2" id="KW-0812">Transmembrane</keyword>
<dbReference type="PANTHER" id="PTHR30483:SF6">
    <property type="entry name" value="PERIPLASMIC BINDING PROTEIN OF ABC TRANSPORTER FOR NATURAL AMINO ACIDS"/>
    <property type="match status" value="1"/>
</dbReference>
<feature type="domain" description="Receptor ligand binding region" evidence="5">
    <location>
        <begin position="134"/>
        <end position="279"/>
    </location>
</feature>
<organism evidence="6 7">
    <name type="scientific">Roseofilum casamattae BLCC-M143</name>
    <dbReference type="NCBI Taxonomy" id="3022442"/>
    <lineage>
        <taxon>Bacteria</taxon>
        <taxon>Bacillati</taxon>
        <taxon>Cyanobacteriota</taxon>
        <taxon>Cyanophyceae</taxon>
        <taxon>Desertifilales</taxon>
        <taxon>Desertifilaceae</taxon>
        <taxon>Roseofilum</taxon>
        <taxon>Roseofilum casamattae</taxon>
    </lineage>
</organism>
<dbReference type="PROSITE" id="PS51257">
    <property type="entry name" value="PROKAR_LIPOPROTEIN"/>
    <property type="match status" value="1"/>
</dbReference>
<evidence type="ECO:0000259" key="5">
    <source>
        <dbReference type="Pfam" id="PF01094"/>
    </source>
</evidence>
<gene>
    <name evidence="6" type="ORF">PMH09_02555</name>
</gene>
<dbReference type="Proteomes" id="UP001232992">
    <property type="component" value="Unassembled WGS sequence"/>
</dbReference>
<dbReference type="Pfam" id="PF01094">
    <property type="entry name" value="ANF_receptor"/>
    <property type="match status" value="1"/>
</dbReference>
<evidence type="ECO:0000256" key="4">
    <source>
        <dbReference type="ARBA" id="ARBA00023136"/>
    </source>
</evidence>
<sequence length="292" mass="32152">MKLLLSGNKITAILLAIVTFLLVSCQHFLTPKISVFHNNKIAERITFGERSIALDTEQTSPAREQAIRSIRDRNYDTALRYLTDYFSGKPNDPEALIFFNNIKAEQTAQSYTIAVSLPISSDLNGSLEILRGVAHAQHDWNLARDNSGQSLKVAIADDDDNNPNNGTGIAEAIATELSNRNDILAIIGHYSSDTSLATANIYQDRQLVAISPVSTSVQLTDYSPYFFRTVPSDAKAAQSLAQYGQLQLSQAKVAVFYNSDSNYSQSLRQEFMNALGKEMKSILPKPSAIKTP</sequence>
<dbReference type="EMBL" id="JAQOSQ010000002">
    <property type="protein sequence ID" value="MDJ1182065.1"/>
    <property type="molecule type" value="Genomic_DNA"/>
</dbReference>
<dbReference type="InterPro" id="IPR001828">
    <property type="entry name" value="ANF_lig-bd_rcpt"/>
</dbReference>
<proteinExistence type="predicted"/>
<dbReference type="PANTHER" id="PTHR30483">
    <property type="entry name" value="LEUCINE-SPECIFIC-BINDING PROTEIN"/>
    <property type="match status" value="1"/>
</dbReference>
<keyword evidence="7" id="KW-1185">Reference proteome</keyword>
<evidence type="ECO:0000256" key="2">
    <source>
        <dbReference type="ARBA" id="ARBA00022692"/>
    </source>
</evidence>
<keyword evidence="4" id="KW-0472">Membrane</keyword>
<name>A0ABT7BSB2_9CYAN</name>
<dbReference type="Gene3D" id="3.40.50.2300">
    <property type="match status" value="1"/>
</dbReference>
<dbReference type="RefSeq" id="WP_283756717.1">
    <property type="nucleotide sequence ID" value="NZ_JAQOSQ010000002.1"/>
</dbReference>
<dbReference type="InterPro" id="IPR051010">
    <property type="entry name" value="BCAA_transport"/>
</dbReference>
<comment type="subcellular location">
    <subcellularLocation>
        <location evidence="1">Membrane</location>
    </subcellularLocation>
</comment>
<dbReference type="SUPFAM" id="SSF53822">
    <property type="entry name" value="Periplasmic binding protein-like I"/>
    <property type="match status" value="1"/>
</dbReference>
<evidence type="ECO:0000313" key="6">
    <source>
        <dbReference type="EMBL" id="MDJ1182065.1"/>
    </source>
</evidence>
<accession>A0ABT7BSB2</accession>
<comment type="caution">
    <text evidence="6">The sequence shown here is derived from an EMBL/GenBank/DDBJ whole genome shotgun (WGS) entry which is preliminary data.</text>
</comment>
<evidence type="ECO:0000256" key="1">
    <source>
        <dbReference type="ARBA" id="ARBA00004370"/>
    </source>
</evidence>
<keyword evidence="3" id="KW-1133">Transmembrane helix</keyword>
<dbReference type="CDD" id="cd06268">
    <property type="entry name" value="PBP1_ABC_transporter_LIVBP-like"/>
    <property type="match status" value="1"/>
</dbReference>